<reference evidence="2" key="1">
    <citation type="journal article" date="2019" name="Int. J. Syst. Evol. Microbiol.">
        <title>The Global Catalogue of Microorganisms (GCM) 10K type strain sequencing project: providing services to taxonomists for standard genome sequencing and annotation.</title>
        <authorList>
            <consortium name="The Broad Institute Genomics Platform"/>
            <consortium name="The Broad Institute Genome Sequencing Center for Infectious Disease"/>
            <person name="Wu L."/>
            <person name="Ma J."/>
        </authorList>
    </citation>
    <scope>NUCLEOTIDE SEQUENCE [LARGE SCALE GENOMIC DNA]</scope>
    <source>
        <strain evidence="2">CCUG 53903</strain>
    </source>
</reference>
<accession>A0ABW1CSE1</accession>
<dbReference type="Proteomes" id="UP001596058">
    <property type="component" value="Unassembled WGS sequence"/>
</dbReference>
<dbReference type="RefSeq" id="WP_379518183.1">
    <property type="nucleotide sequence ID" value="NZ_JBHSPA010000039.1"/>
</dbReference>
<keyword evidence="2" id="KW-1185">Reference proteome</keyword>
<evidence type="ECO:0000313" key="1">
    <source>
        <dbReference type="EMBL" id="MFC5828680.1"/>
    </source>
</evidence>
<organism evidence="1 2">
    <name type="scientific">Nonomuraea insulae</name>
    <dbReference type="NCBI Taxonomy" id="1616787"/>
    <lineage>
        <taxon>Bacteria</taxon>
        <taxon>Bacillati</taxon>
        <taxon>Actinomycetota</taxon>
        <taxon>Actinomycetes</taxon>
        <taxon>Streptosporangiales</taxon>
        <taxon>Streptosporangiaceae</taxon>
        <taxon>Nonomuraea</taxon>
    </lineage>
</organism>
<gene>
    <name evidence="1" type="ORF">ACFPZ3_32835</name>
</gene>
<evidence type="ECO:0000313" key="2">
    <source>
        <dbReference type="Proteomes" id="UP001596058"/>
    </source>
</evidence>
<comment type="caution">
    <text evidence="1">The sequence shown here is derived from an EMBL/GenBank/DDBJ whole genome shotgun (WGS) entry which is preliminary data.</text>
</comment>
<protein>
    <submittedName>
        <fullName evidence="1">Uncharacterized protein</fullName>
    </submittedName>
</protein>
<dbReference type="EMBL" id="JBHSPA010000039">
    <property type="protein sequence ID" value="MFC5828680.1"/>
    <property type="molecule type" value="Genomic_DNA"/>
</dbReference>
<sequence>MILAECACEVPEDLRLGPCATHEELIYRIWLADHAPRLAAAEGAEDPLEDSHMLAEANRLADFIRQARQLEEMPRDHATGGRIQADAA</sequence>
<proteinExistence type="predicted"/>
<name>A0ABW1CSE1_9ACTN</name>